<keyword evidence="8" id="KW-1185">Reference proteome</keyword>
<evidence type="ECO:0000259" key="6">
    <source>
        <dbReference type="PROSITE" id="PS01225"/>
    </source>
</evidence>
<accession>A0ABN8NZU6</accession>
<evidence type="ECO:0000313" key="7">
    <source>
        <dbReference type="EMBL" id="CAH3128455.1"/>
    </source>
</evidence>
<dbReference type="InterPro" id="IPR006207">
    <property type="entry name" value="Cys_knot_C"/>
</dbReference>
<feature type="compositionally biased region" description="Polar residues" evidence="5">
    <location>
        <begin position="217"/>
        <end position="232"/>
    </location>
</feature>
<dbReference type="InterPro" id="IPR006208">
    <property type="entry name" value="Glyco_hormone_CN"/>
</dbReference>
<comment type="subcellular location">
    <subcellularLocation>
        <location evidence="1">Secreted</location>
    </subcellularLocation>
</comment>
<gene>
    <name evidence="7" type="ORF">PLOB_00033629</name>
</gene>
<comment type="caution">
    <text evidence="7">The sequence shown here is derived from an EMBL/GenBank/DDBJ whole genome shotgun (WGS) entry which is preliminary data.</text>
</comment>
<evidence type="ECO:0000256" key="2">
    <source>
        <dbReference type="ARBA" id="ARBA00022525"/>
    </source>
</evidence>
<sequence length="238" mass="26897">ACPLLAHRLAYLLRYQVLPRALHASICPSCVYINSKNETEYHAPNTSWTDGSCKNLKCVLSVNPCFPQNKSVQILTEHVICDKCPQGYLRPPANFKDCCPPCEPIPNFNLSQTTGTCAVLNLKLDKIRDKSNCTSLRKYNFTQCRGHCDSVSTATYGDEGYESSCNCCQPEDVERFNNVVLKCPNGETRRTNFMEIKTCKCRPARCITVPDKSGMLETNPQGQVFESNQQQNVRKRRR</sequence>
<evidence type="ECO:0000256" key="1">
    <source>
        <dbReference type="ARBA" id="ARBA00004613"/>
    </source>
</evidence>
<proteinExistence type="predicted"/>
<comment type="caution">
    <text evidence="4">Lacks conserved residue(s) required for the propagation of feature annotation.</text>
</comment>
<dbReference type="EMBL" id="CALNXK010000045">
    <property type="protein sequence ID" value="CAH3128455.1"/>
    <property type="molecule type" value="Genomic_DNA"/>
</dbReference>
<reference evidence="7 8" key="1">
    <citation type="submission" date="2022-05" db="EMBL/GenBank/DDBJ databases">
        <authorList>
            <consortium name="Genoscope - CEA"/>
            <person name="William W."/>
        </authorList>
    </citation>
    <scope>NUCLEOTIDE SEQUENCE [LARGE SCALE GENOMIC DNA]</scope>
</reference>
<dbReference type="Proteomes" id="UP001159405">
    <property type="component" value="Unassembled WGS sequence"/>
</dbReference>
<evidence type="ECO:0000256" key="3">
    <source>
        <dbReference type="ARBA" id="ARBA00023157"/>
    </source>
</evidence>
<evidence type="ECO:0000256" key="4">
    <source>
        <dbReference type="PROSITE-ProRule" id="PRU00039"/>
    </source>
</evidence>
<evidence type="ECO:0000256" key="5">
    <source>
        <dbReference type="SAM" id="MobiDB-lite"/>
    </source>
</evidence>
<dbReference type="PROSITE" id="PS01225">
    <property type="entry name" value="CTCK_2"/>
    <property type="match status" value="1"/>
</dbReference>
<dbReference type="SMART" id="SM00041">
    <property type="entry name" value="CT"/>
    <property type="match status" value="1"/>
</dbReference>
<feature type="domain" description="CTCK" evidence="6">
    <location>
        <begin position="117"/>
        <end position="207"/>
    </location>
</feature>
<organism evidence="7 8">
    <name type="scientific">Porites lobata</name>
    <dbReference type="NCBI Taxonomy" id="104759"/>
    <lineage>
        <taxon>Eukaryota</taxon>
        <taxon>Metazoa</taxon>
        <taxon>Cnidaria</taxon>
        <taxon>Anthozoa</taxon>
        <taxon>Hexacorallia</taxon>
        <taxon>Scleractinia</taxon>
        <taxon>Fungiina</taxon>
        <taxon>Poritidae</taxon>
        <taxon>Porites</taxon>
    </lineage>
</organism>
<name>A0ABN8NZU6_9CNID</name>
<feature type="non-terminal residue" evidence="7">
    <location>
        <position position="1"/>
    </location>
</feature>
<feature type="region of interest" description="Disordered" evidence="5">
    <location>
        <begin position="217"/>
        <end position="238"/>
    </location>
</feature>
<keyword evidence="2" id="KW-0964">Secreted</keyword>
<dbReference type="InterPro" id="IPR029034">
    <property type="entry name" value="Cystine-knot_cytokine"/>
</dbReference>
<keyword evidence="3" id="KW-1015">Disulfide bond</keyword>
<protein>
    <recommendedName>
        <fullName evidence="6">CTCK domain-containing protein</fullName>
    </recommendedName>
</protein>
<dbReference type="Gene3D" id="2.10.90.10">
    <property type="entry name" value="Cystine-knot cytokines"/>
    <property type="match status" value="1"/>
</dbReference>
<dbReference type="Pfam" id="PF00007">
    <property type="entry name" value="Cys_knot"/>
    <property type="match status" value="1"/>
</dbReference>
<evidence type="ECO:0000313" key="8">
    <source>
        <dbReference type="Proteomes" id="UP001159405"/>
    </source>
</evidence>